<comment type="caution">
    <text evidence="1">The sequence shown here is derived from an EMBL/GenBank/DDBJ whole genome shotgun (WGS) entry which is preliminary data.</text>
</comment>
<gene>
    <name evidence="1" type="ORF">LTSERUB_3218</name>
</gene>
<evidence type="ECO:0000313" key="1">
    <source>
        <dbReference type="EMBL" id="EHC87161.1"/>
    </source>
</evidence>
<dbReference type="EMBL" id="AFCT01001154">
    <property type="protein sequence ID" value="EHC87161.1"/>
    <property type="molecule type" value="Genomic_DNA"/>
</dbReference>
<protein>
    <submittedName>
        <fullName evidence="1">Uncharacterized protein</fullName>
    </submittedName>
</protein>
<dbReference type="PATRIC" id="fig|913081.3.peg.2513"/>
<proteinExistence type="predicted"/>
<dbReference type="Proteomes" id="UP000004903">
    <property type="component" value="Unassembled WGS sequence"/>
</dbReference>
<dbReference type="AlphaFoldDB" id="G5QKK5"/>
<organism evidence="1 2">
    <name type="scientific">Salmonella enterica subsp. enterica serovar Rubislaw str. A4-653</name>
    <dbReference type="NCBI Taxonomy" id="913081"/>
    <lineage>
        <taxon>Bacteria</taxon>
        <taxon>Pseudomonadati</taxon>
        <taxon>Pseudomonadota</taxon>
        <taxon>Gammaproteobacteria</taxon>
        <taxon>Enterobacterales</taxon>
        <taxon>Enterobacteriaceae</taxon>
        <taxon>Salmonella</taxon>
    </lineage>
</organism>
<accession>G5QKK5</accession>
<reference evidence="1 2" key="1">
    <citation type="journal article" date="2011" name="BMC Genomics">
        <title>Genome sequencing reveals diversification of virulence factor content and possible host adaptation in distinct subpopulations of Salmonella enterica.</title>
        <authorList>
            <person name="den Bakker H.C."/>
            <person name="Moreno Switt A.I."/>
            <person name="Govoni G."/>
            <person name="Cummings C.A."/>
            <person name="Ranieri M.L."/>
            <person name="Degoricija L."/>
            <person name="Hoelzer K."/>
            <person name="Rodriguez-Rivera L.D."/>
            <person name="Brown S."/>
            <person name="Bolchacova E."/>
            <person name="Furtado M.R."/>
            <person name="Wiedmann M."/>
        </authorList>
    </citation>
    <scope>NUCLEOTIDE SEQUENCE [LARGE SCALE GENOMIC DNA]</scope>
    <source>
        <strain evidence="1 2">A4-653</strain>
    </source>
</reference>
<name>G5QKK5_SALRU</name>
<sequence length="61" mass="6742">MMKVSSPTGMRISPVLPGRMLIFCEKVTILDLPLCITPDRVTNENVDVPEVPVLKTTANLF</sequence>
<evidence type="ECO:0000313" key="2">
    <source>
        <dbReference type="Proteomes" id="UP000004903"/>
    </source>
</evidence>